<name>A0A919YE34_9BACL</name>
<organism evidence="2 3">
    <name type="scientific">Paenibacillus azoreducens</name>
    <dbReference type="NCBI Taxonomy" id="116718"/>
    <lineage>
        <taxon>Bacteria</taxon>
        <taxon>Bacillati</taxon>
        <taxon>Bacillota</taxon>
        <taxon>Bacilli</taxon>
        <taxon>Bacillales</taxon>
        <taxon>Paenibacillaceae</taxon>
        <taxon>Paenibacillus</taxon>
    </lineage>
</organism>
<keyword evidence="3" id="KW-1185">Reference proteome</keyword>
<evidence type="ECO:0000256" key="1">
    <source>
        <dbReference type="SAM" id="Coils"/>
    </source>
</evidence>
<proteinExistence type="predicted"/>
<dbReference type="EMBL" id="BORT01000011">
    <property type="protein sequence ID" value="GIO47963.1"/>
    <property type="molecule type" value="Genomic_DNA"/>
</dbReference>
<dbReference type="AlphaFoldDB" id="A0A919YE34"/>
<keyword evidence="1" id="KW-0175">Coiled coil</keyword>
<feature type="coiled-coil region" evidence="1">
    <location>
        <begin position="71"/>
        <end position="98"/>
    </location>
</feature>
<sequence length="104" mass="11887">MDLITYAKLNDNAGKVTAVIYNPSPNMDWVTDEKLYVEHAVIPSKEDIPNMDARLRIDLKTNELYFDYIARETIENKVISLQQENKELKQAIADLTMLLTTPSA</sequence>
<reference evidence="2 3" key="1">
    <citation type="submission" date="2021-03" db="EMBL/GenBank/DDBJ databases">
        <title>Antimicrobial resistance genes in bacteria isolated from Japanese honey, and their potential for conferring macrolide and lincosamide resistance in the American foulbrood pathogen Paenibacillus larvae.</title>
        <authorList>
            <person name="Okamoto M."/>
            <person name="Kumagai M."/>
            <person name="Kanamori H."/>
            <person name="Takamatsu D."/>
        </authorList>
    </citation>
    <scope>NUCLEOTIDE SEQUENCE [LARGE SCALE GENOMIC DNA]</scope>
    <source>
        <strain evidence="2 3">J34TS1</strain>
    </source>
</reference>
<evidence type="ECO:0000313" key="3">
    <source>
        <dbReference type="Proteomes" id="UP000682811"/>
    </source>
</evidence>
<evidence type="ECO:0000313" key="2">
    <source>
        <dbReference type="EMBL" id="GIO47963.1"/>
    </source>
</evidence>
<protein>
    <submittedName>
        <fullName evidence="2">Uncharacterized protein</fullName>
    </submittedName>
</protein>
<gene>
    <name evidence="2" type="ORF">J34TS1_27280</name>
</gene>
<dbReference type="RefSeq" id="WP_212978706.1">
    <property type="nucleotide sequence ID" value="NZ_AP025343.1"/>
</dbReference>
<comment type="caution">
    <text evidence="2">The sequence shown here is derived from an EMBL/GenBank/DDBJ whole genome shotgun (WGS) entry which is preliminary data.</text>
</comment>
<accession>A0A919YE34</accession>
<dbReference type="Proteomes" id="UP000682811">
    <property type="component" value="Unassembled WGS sequence"/>
</dbReference>